<dbReference type="RefSeq" id="WP_128686433.1">
    <property type="nucleotide sequence ID" value="NZ_CP029684.2"/>
</dbReference>
<feature type="transmembrane region" description="Helical" evidence="1">
    <location>
        <begin position="32"/>
        <end position="53"/>
    </location>
</feature>
<keyword evidence="1" id="KW-0812">Transmembrane</keyword>
<dbReference type="Proteomes" id="UP000286907">
    <property type="component" value="Chromosome"/>
</dbReference>
<dbReference type="Proteomes" id="UP001167919">
    <property type="component" value="Unassembled WGS sequence"/>
</dbReference>
<reference evidence="3" key="3">
    <citation type="submission" date="2020-01" db="EMBL/GenBank/DDBJ databases">
        <authorList>
            <person name="Cousin F.J."/>
            <person name="Le Guellec R."/>
            <person name="Cretenet M."/>
        </authorList>
    </citation>
    <scope>NUCLEOTIDE SEQUENCE</scope>
    <source>
        <strain evidence="3">UCMA 15228</strain>
    </source>
</reference>
<dbReference type="EMBL" id="CP029684">
    <property type="protein sequence ID" value="QAS69960.1"/>
    <property type="molecule type" value="Genomic_DNA"/>
</dbReference>
<feature type="transmembrane region" description="Helical" evidence="1">
    <location>
        <begin position="120"/>
        <end position="144"/>
    </location>
</feature>
<protein>
    <submittedName>
        <fullName evidence="2">ECF transporter S component</fullName>
    </submittedName>
</protein>
<organism evidence="2 5">
    <name type="scientific">Oenococcus sicerae</name>
    <dbReference type="NCBI Taxonomy" id="2203724"/>
    <lineage>
        <taxon>Bacteria</taxon>
        <taxon>Bacillati</taxon>
        <taxon>Bacillota</taxon>
        <taxon>Bacilli</taxon>
        <taxon>Lactobacillales</taxon>
        <taxon>Lactobacillaceae</taxon>
        <taxon>Oenococcus</taxon>
    </lineage>
</organism>
<keyword evidence="1" id="KW-1133">Transmembrane helix</keyword>
<feature type="transmembrane region" description="Helical" evidence="1">
    <location>
        <begin position="60"/>
        <end position="78"/>
    </location>
</feature>
<keyword evidence="4" id="KW-1185">Reference proteome</keyword>
<feature type="transmembrane region" description="Helical" evidence="1">
    <location>
        <begin position="7"/>
        <end position="26"/>
    </location>
</feature>
<sequence length="199" mass="21368">MIHQTKAFHLAIMALFIAIVIIQNFVPLLGYIPIGPLSLTIIQITVIIAAVLLGPTDGAIIGGVWGFLSCLRAFTAPTSPVEPLIFTNPLISILPRILVGLAAGYLVIFFKKINLKQSLYLALIGLIGALINTVLILGLIYIFYRTPSVAHAYGVSSPKYIAALLVAVIASNGIPEAVLSAIATPLITLPILRYWQRND</sequence>
<dbReference type="EMBL" id="SDWY01000002">
    <property type="protein sequence ID" value="MDN6900383.1"/>
    <property type="molecule type" value="Genomic_DNA"/>
</dbReference>
<accession>A0AAJ1VMB4</accession>
<proteinExistence type="predicted"/>
<dbReference type="AlphaFoldDB" id="A0AAJ1VMB4"/>
<dbReference type="Pfam" id="PF12822">
    <property type="entry name" value="ECF_trnsprt"/>
    <property type="match status" value="1"/>
</dbReference>
<evidence type="ECO:0000256" key="1">
    <source>
        <dbReference type="SAM" id="Phobius"/>
    </source>
</evidence>
<evidence type="ECO:0000313" key="5">
    <source>
        <dbReference type="Proteomes" id="UP001167919"/>
    </source>
</evidence>
<evidence type="ECO:0000313" key="3">
    <source>
        <dbReference type="EMBL" id="QAS69960.1"/>
    </source>
</evidence>
<reference evidence="3 4" key="1">
    <citation type="journal article" date="2019" name="Syst. Appl. Microbiol.">
        <title>Oenococcus sicerae sp. nov., isolated from French cider.</title>
        <authorList>
            <person name="Cousin F.J."/>
            <person name="Le Guellec R."/>
            <person name="Chagnot C."/>
            <person name="Goux D."/>
            <person name="Dalmasso M."/>
            <person name="Laplace J.M."/>
            <person name="Cretenet M."/>
        </authorList>
    </citation>
    <scope>NUCLEOTIDE SEQUENCE [LARGE SCALE GENOMIC DNA]</scope>
    <source>
        <strain evidence="3 4">UCMA 15228</strain>
    </source>
</reference>
<reference evidence="2" key="2">
    <citation type="submission" date="2019-01" db="EMBL/GenBank/DDBJ databases">
        <title>Oenococcus sicerae UCMA17102.</title>
        <authorList>
            <person name="Cousin F.J."/>
            <person name="Le Guellec R."/>
            <person name="Cretenet M."/>
        </authorList>
    </citation>
    <scope>NUCLEOTIDE SEQUENCE</scope>
    <source>
        <strain evidence="2">UCMA17102</strain>
    </source>
</reference>
<keyword evidence="1" id="KW-0472">Membrane</keyword>
<dbReference type="Gene3D" id="1.10.1760.20">
    <property type="match status" value="1"/>
</dbReference>
<dbReference type="GO" id="GO:0022857">
    <property type="term" value="F:transmembrane transporter activity"/>
    <property type="evidence" value="ECO:0007669"/>
    <property type="project" value="InterPro"/>
</dbReference>
<gene>
    <name evidence="3" type="ORF">DLJ48_05185</name>
    <name evidence="2" type="ORF">EVC35_05110</name>
</gene>
<evidence type="ECO:0000313" key="2">
    <source>
        <dbReference type="EMBL" id="MDN6900383.1"/>
    </source>
</evidence>
<evidence type="ECO:0000313" key="4">
    <source>
        <dbReference type="Proteomes" id="UP000286907"/>
    </source>
</evidence>
<feature type="transmembrane region" description="Helical" evidence="1">
    <location>
        <begin position="90"/>
        <end position="108"/>
    </location>
</feature>
<name>A0AAJ1VMB4_9LACO</name>
<dbReference type="InterPro" id="IPR024529">
    <property type="entry name" value="ECF_trnsprt_substrate-spec"/>
</dbReference>